<name>A0A1D9G0V8_MOOP1</name>
<dbReference type="EMBL" id="CP017708">
    <property type="protein sequence ID" value="AOY81243.2"/>
    <property type="molecule type" value="Genomic_DNA"/>
</dbReference>
<dbReference type="PANTHER" id="PTHR14136">
    <property type="entry name" value="BTB_POZ DOMAIN-CONTAINING PROTEIN KCTD9"/>
    <property type="match status" value="1"/>
</dbReference>
<accession>A0A1D9G0V8</accession>
<sequence>MFPPKLGGQGGKIQYQKTFQISSQEAIERLEARIKSEDLKELSGFPIKDIQILNERSDDKDNSKLDHKWRLVAEIARAGAVGRDLRGVDLSDADLSDTKLSGANLIRADLSGADLSGADLIRPKLSDADLSGANLIRANLIAANLNGANLSGTNLSGANLSGANLNGAKLSDAKVKNARFAYIVGIDESTKLELIQRGAIF</sequence>
<reference evidence="1" key="1">
    <citation type="journal article" date="2017" name="Proc. Natl. Acad. Sci. U.S.A.">
        <title>Comparative genomics uncovers the prolific and distinctive metabolic potential of the cyanobacterial genus Moorea.</title>
        <authorList>
            <person name="Leao T."/>
            <person name="Castelao G."/>
            <person name="Korobeynikov A."/>
            <person name="Monroe E.A."/>
            <person name="Podell S."/>
            <person name="Glukhov E."/>
            <person name="Allen E.E."/>
            <person name="Gerwick W.H."/>
            <person name="Gerwick L."/>
        </authorList>
    </citation>
    <scope>NUCLEOTIDE SEQUENCE</scope>
    <source>
        <strain evidence="1">JHB</strain>
    </source>
</reference>
<organism evidence="1">
    <name type="scientific">Moorena producens (strain JHB)</name>
    <dbReference type="NCBI Taxonomy" id="1454205"/>
    <lineage>
        <taxon>Bacteria</taxon>
        <taxon>Bacillati</taxon>
        <taxon>Cyanobacteriota</taxon>
        <taxon>Cyanophyceae</taxon>
        <taxon>Coleofasciculales</taxon>
        <taxon>Coleofasciculaceae</taxon>
        <taxon>Moorena</taxon>
    </lineage>
</organism>
<evidence type="ECO:0000313" key="1">
    <source>
        <dbReference type="EMBL" id="AOY81243.2"/>
    </source>
</evidence>
<gene>
    <name evidence="1" type="ORF">BJP36_16375</name>
</gene>
<dbReference type="InterPro" id="IPR051082">
    <property type="entry name" value="Pentapeptide-BTB/POZ_domain"/>
</dbReference>
<dbReference type="AlphaFoldDB" id="A0A1D9G0V8"/>
<dbReference type="Proteomes" id="UP000176944">
    <property type="component" value="Chromosome"/>
</dbReference>
<dbReference type="SUPFAM" id="SSF141571">
    <property type="entry name" value="Pentapeptide repeat-like"/>
    <property type="match status" value="1"/>
</dbReference>
<reference evidence="1" key="2">
    <citation type="submission" date="2022-10" db="EMBL/GenBank/DDBJ databases">
        <authorList>
            <person name="Ngo T.-E."/>
        </authorList>
    </citation>
    <scope>NUCLEOTIDE SEQUENCE</scope>
    <source>
        <strain evidence="1">JHB</strain>
    </source>
</reference>
<dbReference type="Gene3D" id="2.160.20.80">
    <property type="entry name" value="E3 ubiquitin-protein ligase SopA"/>
    <property type="match status" value="1"/>
</dbReference>
<protein>
    <submittedName>
        <fullName evidence="1">Pentapeptide repeat-containing protein</fullName>
    </submittedName>
</protein>
<dbReference type="InterPro" id="IPR001646">
    <property type="entry name" value="5peptide_repeat"/>
</dbReference>
<dbReference type="Pfam" id="PF00805">
    <property type="entry name" value="Pentapeptide"/>
    <property type="match status" value="2"/>
</dbReference>
<proteinExistence type="predicted"/>
<dbReference type="PANTHER" id="PTHR14136:SF17">
    <property type="entry name" value="BTB_POZ DOMAIN-CONTAINING PROTEIN KCTD9"/>
    <property type="match status" value="1"/>
</dbReference>